<evidence type="ECO:0000256" key="2">
    <source>
        <dbReference type="ARBA" id="ARBA00022617"/>
    </source>
</evidence>
<keyword evidence="3" id="KW-0479">Metal-binding</keyword>
<evidence type="ECO:0000256" key="3">
    <source>
        <dbReference type="ARBA" id="ARBA00022723"/>
    </source>
</evidence>
<reference evidence="8" key="1">
    <citation type="journal article" date="2020" name="Stud. Mycol.">
        <title>101 Dothideomycetes genomes: a test case for predicting lifestyles and emergence of pathogens.</title>
        <authorList>
            <person name="Haridas S."/>
            <person name="Albert R."/>
            <person name="Binder M."/>
            <person name="Bloem J."/>
            <person name="Labutti K."/>
            <person name="Salamov A."/>
            <person name="Andreopoulos B."/>
            <person name="Baker S."/>
            <person name="Barry K."/>
            <person name="Bills G."/>
            <person name="Bluhm B."/>
            <person name="Cannon C."/>
            <person name="Castanera R."/>
            <person name="Culley D."/>
            <person name="Daum C."/>
            <person name="Ezra D."/>
            <person name="Gonzalez J."/>
            <person name="Henrissat B."/>
            <person name="Kuo A."/>
            <person name="Liang C."/>
            <person name="Lipzen A."/>
            <person name="Lutzoni F."/>
            <person name="Magnuson J."/>
            <person name="Mondo S."/>
            <person name="Nolan M."/>
            <person name="Ohm R."/>
            <person name="Pangilinan J."/>
            <person name="Park H.-J."/>
            <person name="Ramirez L."/>
            <person name="Alfaro M."/>
            <person name="Sun H."/>
            <person name="Tritt A."/>
            <person name="Yoshinaga Y."/>
            <person name="Zwiers L.-H."/>
            <person name="Turgeon B."/>
            <person name="Goodwin S."/>
            <person name="Spatafora J."/>
            <person name="Crous P."/>
            <person name="Grigoriev I."/>
        </authorList>
    </citation>
    <scope>NUCLEOTIDE SEQUENCE</scope>
    <source>
        <strain evidence="8">CBS 675.92</strain>
    </source>
</reference>
<keyword evidence="2" id="KW-0349">Heme</keyword>
<keyword evidence="7" id="KW-1133">Transmembrane helix</keyword>
<dbReference type="EMBL" id="ML977012">
    <property type="protein sequence ID" value="KAF1952258.1"/>
    <property type="molecule type" value="Genomic_DNA"/>
</dbReference>
<evidence type="ECO:0000256" key="7">
    <source>
        <dbReference type="SAM" id="Phobius"/>
    </source>
</evidence>
<dbReference type="Pfam" id="PF00067">
    <property type="entry name" value="p450"/>
    <property type="match status" value="1"/>
</dbReference>
<gene>
    <name evidence="8" type="ORF">CC80DRAFT_495585</name>
</gene>
<evidence type="ECO:0000256" key="1">
    <source>
        <dbReference type="ARBA" id="ARBA00010617"/>
    </source>
</evidence>
<dbReference type="OrthoDB" id="1470350at2759"/>
<dbReference type="PANTHER" id="PTHR24291:SF50">
    <property type="entry name" value="BIFUNCTIONAL ALBAFLAVENONE MONOOXYGENASE_TERPENE SYNTHASE"/>
    <property type="match status" value="1"/>
</dbReference>
<keyword evidence="4" id="KW-0560">Oxidoreductase</keyword>
<dbReference type="SUPFAM" id="SSF48264">
    <property type="entry name" value="Cytochrome P450"/>
    <property type="match status" value="1"/>
</dbReference>
<evidence type="ECO:0000256" key="5">
    <source>
        <dbReference type="ARBA" id="ARBA00023004"/>
    </source>
</evidence>
<dbReference type="Gene3D" id="1.10.630.10">
    <property type="entry name" value="Cytochrome P450"/>
    <property type="match status" value="1"/>
</dbReference>
<evidence type="ECO:0000313" key="9">
    <source>
        <dbReference type="Proteomes" id="UP000800035"/>
    </source>
</evidence>
<dbReference type="InterPro" id="IPR050196">
    <property type="entry name" value="Cytochrome_P450_Monoox"/>
</dbReference>
<dbReference type="InterPro" id="IPR036396">
    <property type="entry name" value="Cyt_P450_sf"/>
</dbReference>
<keyword evidence="9" id="KW-1185">Reference proteome</keyword>
<name>A0A6A5TIR8_9PLEO</name>
<dbReference type="Proteomes" id="UP000800035">
    <property type="component" value="Unassembled WGS sequence"/>
</dbReference>
<dbReference type="GO" id="GO:0005506">
    <property type="term" value="F:iron ion binding"/>
    <property type="evidence" value="ECO:0007669"/>
    <property type="project" value="InterPro"/>
</dbReference>
<keyword evidence="7" id="KW-0472">Membrane</keyword>
<keyword evidence="7" id="KW-0812">Transmembrane</keyword>
<evidence type="ECO:0000313" key="8">
    <source>
        <dbReference type="EMBL" id="KAF1952258.1"/>
    </source>
</evidence>
<feature type="transmembrane region" description="Helical" evidence="7">
    <location>
        <begin position="12"/>
        <end position="31"/>
    </location>
</feature>
<dbReference type="InterPro" id="IPR001128">
    <property type="entry name" value="Cyt_P450"/>
</dbReference>
<sequence length="466" mass="52803">MPSALQLLTAPLLPWLLYIVYSWYCLFRNYLIPRKVGLPLRIIPINPENPLWMLVDKRFFIPLFEKLPFGSGSFTRFNWRGWEFADKYRVHEEIGDIFIMVTPGRVWVHLCDPEALAEVLRKDKEFPRPLEIFEMTKVFGENLSTADGKSWNKHRRITSLAFNEQTNKLVWSETIRQSRGAVDYWASKGKDGVSSTADDTRTLSLHILSAAGFGKFYPFQPRETMSSTSVAATYKESLQTILDNCLLLFVFGTEVIKKPWLPAKARELNAAVQSFKAYMVEVYEAEKKAFADDAPATNNLMTQLIRASLGNDGLSETEIYGNIFVFNFAGHDTTAHTLAFTIHLLATAPEIQAWVSEELEHVLGDRPTEQWSYTTDFPRLKRTLTLLYETIRLYAPVPIAKSTGKAIGRSVSKARHSLFPRILYSSRTISPFTPIRSSGAVIAYNSTLDGGLSHSLPLPRSMTKPS</sequence>
<keyword evidence="5" id="KW-0408">Iron</keyword>
<accession>A0A6A5TIR8</accession>
<evidence type="ECO:0000256" key="4">
    <source>
        <dbReference type="ARBA" id="ARBA00023002"/>
    </source>
</evidence>
<evidence type="ECO:0000256" key="6">
    <source>
        <dbReference type="ARBA" id="ARBA00023033"/>
    </source>
</evidence>
<dbReference type="GO" id="GO:0004497">
    <property type="term" value="F:monooxygenase activity"/>
    <property type="evidence" value="ECO:0007669"/>
    <property type="project" value="UniProtKB-KW"/>
</dbReference>
<organism evidence="8 9">
    <name type="scientific">Byssothecium circinans</name>
    <dbReference type="NCBI Taxonomy" id="147558"/>
    <lineage>
        <taxon>Eukaryota</taxon>
        <taxon>Fungi</taxon>
        <taxon>Dikarya</taxon>
        <taxon>Ascomycota</taxon>
        <taxon>Pezizomycotina</taxon>
        <taxon>Dothideomycetes</taxon>
        <taxon>Pleosporomycetidae</taxon>
        <taxon>Pleosporales</taxon>
        <taxon>Massarineae</taxon>
        <taxon>Massarinaceae</taxon>
        <taxon>Byssothecium</taxon>
    </lineage>
</organism>
<protein>
    <submittedName>
        <fullName evidence="8">Cytochrome P450</fullName>
    </submittedName>
</protein>
<comment type="similarity">
    <text evidence="1">Belongs to the cytochrome P450 family.</text>
</comment>
<dbReference type="GO" id="GO:0020037">
    <property type="term" value="F:heme binding"/>
    <property type="evidence" value="ECO:0007669"/>
    <property type="project" value="InterPro"/>
</dbReference>
<dbReference type="PANTHER" id="PTHR24291">
    <property type="entry name" value="CYTOCHROME P450 FAMILY 4"/>
    <property type="match status" value="1"/>
</dbReference>
<proteinExistence type="inferred from homology"/>
<keyword evidence="6" id="KW-0503">Monooxygenase</keyword>
<dbReference type="AlphaFoldDB" id="A0A6A5TIR8"/>
<dbReference type="GO" id="GO:0016705">
    <property type="term" value="F:oxidoreductase activity, acting on paired donors, with incorporation or reduction of molecular oxygen"/>
    <property type="evidence" value="ECO:0007669"/>
    <property type="project" value="InterPro"/>
</dbReference>